<dbReference type="PANTHER" id="PTHR31867">
    <property type="entry name" value="EXPANSIN-A15"/>
    <property type="match status" value="1"/>
</dbReference>
<dbReference type="EMBL" id="JACMSC010000149">
    <property type="protein sequence ID" value="KAG6466546.1"/>
    <property type="molecule type" value="Genomic_DNA"/>
</dbReference>
<dbReference type="InterPro" id="IPR007117">
    <property type="entry name" value="Expansin_CBD"/>
</dbReference>
<dbReference type="GO" id="GO:0009664">
    <property type="term" value="P:plant-type cell wall organization"/>
    <property type="evidence" value="ECO:0007669"/>
    <property type="project" value="InterPro"/>
</dbReference>
<dbReference type="GO" id="GO:0005576">
    <property type="term" value="C:extracellular region"/>
    <property type="evidence" value="ECO:0007669"/>
    <property type="project" value="UniProtKB-SubCell"/>
</dbReference>
<dbReference type="InterPro" id="IPR036749">
    <property type="entry name" value="Expansin_CBD_sf"/>
</dbReference>
<dbReference type="Pfam" id="PF01357">
    <property type="entry name" value="Expansin_C"/>
    <property type="match status" value="1"/>
</dbReference>
<name>A0A8J5C4N8_ZINOF</name>
<evidence type="ECO:0000259" key="3">
    <source>
        <dbReference type="PROSITE" id="PS50843"/>
    </source>
</evidence>
<dbReference type="Proteomes" id="UP000734854">
    <property type="component" value="Unassembled WGS sequence"/>
</dbReference>
<dbReference type="AlphaFoldDB" id="A0A8J5C4N8"/>
<accession>A0A8J5C4N8</accession>
<gene>
    <name evidence="4" type="ORF">ZIOFF_075634</name>
</gene>
<proteinExistence type="predicted"/>
<organism evidence="4 5">
    <name type="scientific">Zingiber officinale</name>
    <name type="common">Ginger</name>
    <name type="synonym">Amomum zingiber</name>
    <dbReference type="NCBI Taxonomy" id="94328"/>
    <lineage>
        <taxon>Eukaryota</taxon>
        <taxon>Viridiplantae</taxon>
        <taxon>Streptophyta</taxon>
        <taxon>Embryophyta</taxon>
        <taxon>Tracheophyta</taxon>
        <taxon>Spermatophyta</taxon>
        <taxon>Magnoliopsida</taxon>
        <taxon>Liliopsida</taxon>
        <taxon>Zingiberales</taxon>
        <taxon>Zingiberaceae</taxon>
        <taxon>Zingiber</taxon>
    </lineage>
</organism>
<dbReference type="InterPro" id="IPR002963">
    <property type="entry name" value="Expansin"/>
</dbReference>
<evidence type="ECO:0000313" key="5">
    <source>
        <dbReference type="Proteomes" id="UP000734854"/>
    </source>
</evidence>
<dbReference type="Gene3D" id="2.60.40.760">
    <property type="entry name" value="Expansin, cellulose-binding-like domain"/>
    <property type="match status" value="1"/>
</dbReference>
<reference evidence="4 5" key="1">
    <citation type="submission" date="2020-08" db="EMBL/GenBank/DDBJ databases">
        <title>Plant Genome Project.</title>
        <authorList>
            <person name="Zhang R.-G."/>
        </authorList>
    </citation>
    <scope>NUCLEOTIDE SEQUENCE [LARGE SCALE GENOMIC DNA]</scope>
    <source>
        <tissue evidence="4">Rhizome</tissue>
    </source>
</reference>
<evidence type="ECO:0000313" key="4">
    <source>
        <dbReference type="EMBL" id="KAG6466546.1"/>
    </source>
</evidence>
<comment type="subcellular location">
    <subcellularLocation>
        <location evidence="1">Secreted</location>
    </subcellularLocation>
</comment>
<comment type="caution">
    <text evidence="4">The sequence shown here is derived from an EMBL/GenBank/DDBJ whole genome shotgun (WGS) entry which is preliminary data.</text>
</comment>
<dbReference type="SUPFAM" id="SSF49590">
    <property type="entry name" value="PHL pollen allergen"/>
    <property type="match status" value="1"/>
</dbReference>
<protein>
    <recommendedName>
        <fullName evidence="3">Expansin-like CBD domain-containing protein</fullName>
    </recommendedName>
</protein>
<dbReference type="PROSITE" id="PS50843">
    <property type="entry name" value="EXPANSIN_CBD"/>
    <property type="match status" value="1"/>
</dbReference>
<sequence>MGWLDYFELVLVSHVAGAGSLQSMALKGFKIGWLQMFGNQGANWQSNGQSLSIKVTVTDDQTLVFADLVPTVRSGLLQPLAVHSKPPAMLPTLPELFVIIEPRFDLEL</sequence>
<feature type="domain" description="Expansin-like CBD" evidence="3">
    <location>
        <begin position="6"/>
        <end position="71"/>
    </location>
</feature>
<keyword evidence="5" id="KW-1185">Reference proteome</keyword>
<evidence type="ECO:0000256" key="2">
    <source>
        <dbReference type="ARBA" id="ARBA00022525"/>
    </source>
</evidence>
<evidence type="ECO:0000256" key="1">
    <source>
        <dbReference type="ARBA" id="ARBA00004613"/>
    </source>
</evidence>
<keyword evidence="2" id="KW-0964">Secreted</keyword>